<dbReference type="Gene3D" id="3.30.300.20">
    <property type="match status" value="1"/>
</dbReference>
<dbReference type="AlphaFoldDB" id="A0A7X0F068"/>
<dbReference type="InterPro" id="IPR015946">
    <property type="entry name" value="KH_dom-like_a/b"/>
</dbReference>
<dbReference type="SUPFAM" id="SSF82784">
    <property type="entry name" value="OsmC-like"/>
    <property type="match status" value="1"/>
</dbReference>
<evidence type="ECO:0000313" key="2">
    <source>
        <dbReference type="Proteomes" id="UP000583800"/>
    </source>
</evidence>
<gene>
    <name evidence="1" type="ORF">FHU36_004055</name>
</gene>
<dbReference type="PANTHER" id="PTHR39624:SF2">
    <property type="entry name" value="OSMC-LIKE PROTEIN"/>
    <property type="match status" value="1"/>
</dbReference>
<protein>
    <submittedName>
        <fullName evidence="1">Putative OsmC-like protein</fullName>
    </submittedName>
</protein>
<proteinExistence type="predicted"/>
<name>A0A7X0F068_9ACTN</name>
<accession>A0A7X0F068</accession>
<reference evidence="1 2" key="1">
    <citation type="submission" date="2020-08" db="EMBL/GenBank/DDBJ databases">
        <title>Sequencing the genomes of 1000 actinobacteria strains.</title>
        <authorList>
            <person name="Klenk H.-P."/>
        </authorList>
    </citation>
    <scope>NUCLEOTIDE SEQUENCE [LARGE SCALE GENOMIC DNA]</scope>
    <source>
        <strain evidence="1 2">DSM 45913</strain>
    </source>
</reference>
<keyword evidence="2" id="KW-1185">Reference proteome</keyword>
<comment type="caution">
    <text evidence="1">The sequence shown here is derived from an EMBL/GenBank/DDBJ whole genome shotgun (WGS) entry which is preliminary data.</text>
</comment>
<evidence type="ECO:0000313" key="1">
    <source>
        <dbReference type="EMBL" id="MBB6347510.1"/>
    </source>
</evidence>
<dbReference type="EMBL" id="JACHJB010000002">
    <property type="protein sequence ID" value="MBB6347510.1"/>
    <property type="molecule type" value="Genomic_DNA"/>
</dbReference>
<dbReference type="PANTHER" id="PTHR39624">
    <property type="entry name" value="PROTEIN INVOLVED IN RIMO-MEDIATED BETA-METHYLTHIOLATION OF RIBOSOMAL PROTEIN S12 YCAO"/>
    <property type="match status" value="1"/>
</dbReference>
<dbReference type="RefSeq" id="WP_185085436.1">
    <property type="nucleotide sequence ID" value="NZ_JACHJB010000002.1"/>
</dbReference>
<dbReference type="InterPro" id="IPR003718">
    <property type="entry name" value="OsmC/Ohr_fam"/>
</dbReference>
<dbReference type="Proteomes" id="UP000583800">
    <property type="component" value="Unassembled WGS sequence"/>
</dbReference>
<dbReference type="Pfam" id="PF02566">
    <property type="entry name" value="OsmC"/>
    <property type="match status" value="1"/>
</dbReference>
<dbReference type="InterPro" id="IPR036102">
    <property type="entry name" value="OsmC/Ohrsf"/>
</dbReference>
<sequence length="143" mass="15514">MTLHEQQVQPGTGDRIEVRHAGGDAYTVEVRGHALLTDQPSGSGGTDRGATPTELFVASLASCVAFYAGRFLERHAVPRRELRVTAEFDMATDRPARVAAVRLRVAVPEALPEARRAALRAVVEHCTVHNSLRRPPAVEVEIA</sequence>
<organism evidence="1 2">
    <name type="scientific">Nonomuraea muscovyensis</name>
    <dbReference type="NCBI Taxonomy" id="1124761"/>
    <lineage>
        <taxon>Bacteria</taxon>
        <taxon>Bacillati</taxon>
        <taxon>Actinomycetota</taxon>
        <taxon>Actinomycetes</taxon>
        <taxon>Streptosporangiales</taxon>
        <taxon>Streptosporangiaceae</taxon>
        <taxon>Nonomuraea</taxon>
    </lineage>
</organism>